<dbReference type="SUPFAM" id="SSF50249">
    <property type="entry name" value="Nucleic acid-binding proteins"/>
    <property type="match status" value="1"/>
</dbReference>
<dbReference type="SUPFAM" id="SSF54211">
    <property type="entry name" value="Ribosomal protein S5 domain 2-like"/>
    <property type="match status" value="2"/>
</dbReference>
<dbReference type="Pfam" id="PF00575">
    <property type="entry name" value="S1"/>
    <property type="match status" value="1"/>
</dbReference>
<evidence type="ECO:0000256" key="1">
    <source>
        <dbReference type="ARBA" id="ARBA00007404"/>
    </source>
</evidence>
<dbReference type="Pfam" id="PF01138">
    <property type="entry name" value="RNase_PH"/>
    <property type="match status" value="2"/>
</dbReference>
<dbReference type="STRING" id="1798682.A3C15_02060"/>
<feature type="region of interest" description="Disordered" evidence="6">
    <location>
        <begin position="702"/>
        <end position="761"/>
    </location>
</feature>
<dbReference type="GO" id="GO:0004654">
    <property type="term" value="F:polyribonucleotide nucleotidyltransferase activity"/>
    <property type="evidence" value="ECO:0007669"/>
    <property type="project" value="UniProtKB-UniRule"/>
</dbReference>
<dbReference type="GO" id="GO:0000287">
    <property type="term" value="F:magnesium ion binding"/>
    <property type="evidence" value="ECO:0007669"/>
    <property type="project" value="UniProtKB-UniRule"/>
</dbReference>
<dbReference type="PROSITE" id="PS50084">
    <property type="entry name" value="KH_TYPE_1"/>
    <property type="match status" value="1"/>
</dbReference>
<evidence type="ECO:0000313" key="9">
    <source>
        <dbReference type="Proteomes" id="UP000176532"/>
    </source>
</evidence>
<comment type="caution">
    <text evidence="8">The sequence shown here is derived from an EMBL/GenBank/DDBJ whole genome shotgun (WGS) entry which is preliminary data.</text>
</comment>
<dbReference type="CDD" id="cd02393">
    <property type="entry name" value="KH-I_PNPase"/>
    <property type="match status" value="1"/>
</dbReference>
<keyword evidence="5" id="KW-0460">Magnesium</keyword>
<dbReference type="Proteomes" id="UP000176532">
    <property type="component" value="Unassembled WGS sequence"/>
</dbReference>
<dbReference type="PANTHER" id="PTHR11252">
    <property type="entry name" value="POLYRIBONUCLEOTIDE NUCLEOTIDYLTRANSFERASE"/>
    <property type="match status" value="1"/>
</dbReference>
<dbReference type="SUPFAM" id="SSF46915">
    <property type="entry name" value="Polynucleotide phosphorylase/guanosine pentaphosphate synthase (PNPase/GPSI), domain 3"/>
    <property type="match status" value="1"/>
</dbReference>
<dbReference type="GO" id="GO:0006402">
    <property type="term" value="P:mRNA catabolic process"/>
    <property type="evidence" value="ECO:0007669"/>
    <property type="project" value="UniProtKB-UniRule"/>
</dbReference>
<proteinExistence type="inferred from homology"/>
<dbReference type="HAMAP" id="MF_01595">
    <property type="entry name" value="PNPase"/>
    <property type="match status" value="1"/>
</dbReference>
<dbReference type="InterPro" id="IPR001247">
    <property type="entry name" value="ExoRNase_PH_dom1"/>
</dbReference>
<dbReference type="InterPro" id="IPR012340">
    <property type="entry name" value="NA-bd_OB-fold"/>
</dbReference>
<dbReference type="EMBL" id="MFQD01000033">
    <property type="protein sequence ID" value="OGH67823.1"/>
    <property type="molecule type" value="Genomic_DNA"/>
</dbReference>
<evidence type="ECO:0000313" key="8">
    <source>
        <dbReference type="EMBL" id="OGH67823.1"/>
    </source>
</evidence>
<dbReference type="PANTHER" id="PTHR11252:SF0">
    <property type="entry name" value="POLYRIBONUCLEOTIDE NUCLEOTIDYLTRANSFERASE 1, MITOCHONDRIAL"/>
    <property type="match status" value="1"/>
</dbReference>
<dbReference type="SMART" id="SM00316">
    <property type="entry name" value="S1"/>
    <property type="match status" value="1"/>
</dbReference>
<dbReference type="NCBIfam" id="NF008805">
    <property type="entry name" value="PRK11824.1"/>
    <property type="match status" value="1"/>
</dbReference>
<protein>
    <recommendedName>
        <fullName evidence="5">Polyribonucleotide nucleotidyltransferase</fullName>
        <ecNumber evidence="5">2.7.7.8</ecNumber>
    </recommendedName>
    <alternativeName>
        <fullName evidence="5">Polynucleotide phosphorylase</fullName>
        <shortName evidence="5">PNPase</shortName>
    </alternativeName>
</protein>
<dbReference type="FunFam" id="3.30.230.70:FF:000001">
    <property type="entry name" value="Polyribonucleotide nucleotidyltransferase"/>
    <property type="match status" value="1"/>
</dbReference>
<dbReference type="InterPro" id="IPR012162">
    <property type="entry name" value="PNPase"/>
</dbReference>
<dbReference type="Pfam" id="PF03725">
    <property type="entry name" value="RNase_PH_C"/>
    <property type="match status" value="1"/>
</dbReference>
<dbReference type="InterPro" id="IPR027408">
    <property type="entry name" value="PNPase/RNase_PH_dom_sf"/>
</dbReference>
<evidence type="ECO:0000256" key="3">
    <source>
        <dbReference type="ARBA" id="ARBA00022695"/>
    </source>
</evidence>
<feature type="compositionally biased region" description="Basic and acidic residues" evidence="6">
    <location>
        <begin position="714"/>
        <end position="727"/>
    </location>
</feature>
<dbReference type="CDD" id="cd11364">
    <property type="entry name" value="RNase_PH_PNPase_2"/>
    <property type="match status" value="1"/>
</dbReference>
<comment type="catalytic activity">
    <reaction evidence="5">
        <text>RNA(n+1) + phosphate = RNA(n) + a ribonucleoside 5'-diphosphate</text>
        <dbReference type="Rhea" id="RHEA:22096"/>
        <dbReference type="Rhea" id="RHEA-COMP:14527"/>
        <dbReference type="Rhea" id="RHEA-COMP:17342"/>
        <dbReference type="ChEBI" id="CHEBI:43474"/>
        <dbReference type="ChEBI" id="CHEBI:57930"/>
        <dbReference type="ChEBI" id="CHEBI:140395"/>
        <dbReference type="EC" id="2.7.7.8"/>
    </reaction>
</comment>
<dbReference type="InterPro" id="IPR036456">
    <property type="entry name" value="PNPase_PH_RNA-bd_sf"/>
</dbReference>
<keyword evidence="3 5" id="KW-0548">Nucleotidyltransferase</keyword>
<feature type="domain" description="S1 motif" evidence="7">
    <location>
        <begin position="636"/>
        <end position="705"/>
    </location>
</feature>
<gene>
    <name evidence="5" type="primary">pnp</name>
    <name evidence="8" type="ORF">A3C15_02060</name>
</gene>
<keyword evidence="5" id="KW-0479">Metal-binding</keyword>
<comment type="similarity">
    <text evidence="1 5">Belongs to the polyribonucleotide nucleotidyltransferase family.</text>
</comment>
<dbReference type="Gene3D" id="2.40.50.140">
    <property type="entry name" value="Nucleic acid-binding proteins"/>
    <property type="match status" value="1"/>
</dbReference>
<comment type="function">
    <text evidence="5">Involved in mRNA degradation. Catalyzes the phosphorolysis of single-stranded polyribonucleotides processively in the 3'- to 5'-direction.</text>
</comment>
<sequence length="761" mass="82907">MSQQFSTQWGGRTLTIEVGKFAPQAGGSCTVRYGDTVVMGTATMSDRTRDGIDYFPLSVDFDEKLYAAGIIKGSRFIKREGRPSDEAVLTGRMVDRGIRPLFNDSMRNEVQVVTTVLSYDNENDHDALCVIAASCALTISDVPWKGPVAGIRVGQIEGEWVINPTVEAQSKSVIDLIVTGTTEKITQIEAGAKEVPEDVFIEAMDFSRKHLREPLKLIEEVRAAVGKEKRVMAASAAAAELPEGEITDTAILELAHAFVAKHSAEVFYDSPKRSKAERMAAFGTMKDLLDAYFTRENISKDRRKIAFNKLKQIVEEFITEEVIERGRRVDGRGLREIRSLAAEVAALPRTHGTGFFQRGETHVLSIVTLGSPGDEQILQGIEGESKKRYMHHYNFPAYSVGETGLNRGPGRREIGHGALAEKALIPVLPPKELFPYTIRVVSEVMSSNGSSSMGSTCGSTLALMDAGVPITSPVAGIAMGLASNKAGKYVILTDLQDLEDGPGGMDFKIAGTRTGITAIQMDTKTDGLTADIIRETFAQAREARMQILDVIHECLPAPRPDLSPYAPKIITFMIPVDKIREVIGPGGKVINEIIDKCGVKIDIEQTGQVSVTAPPGADLDKAVDWIKNIVRVVAAGEIFEDGVVTRVEDYGMFVEVLPKQEGLVHVSEMSWQRVESPHDLFKIGDRVKVVVKEIDEQNRISLSIKRMTEPPADYQERPPRERDDRSGHGGGAGGGGFRGRSGGGGRPHGGGGDRGPRRPRF</sequence>
<organism evidence="8 9">
    <name type="scientific">Candidatus Magasanikbacteria bacterium RIFCSPHIGHO2_02_FULL_50_9b</name>
    <dbReference type="NCBI Taxonomy" id="1798682"/>
    <lineage>
        <taxon>Bacteria</taxon>
        <taxon>Candidatus Magasanikiibacteriota</taxon>
    </lineage>
</organism>
<comment type="subcellular location">
    <subcellularLocation>
        <location evidence="5">Cytoplasm</location>
    </subcellularLocation>
</comment>
<dbReference type="Gene3D" id="3.30.230.70">
    <property type="entry name" value="GHMP Kinase, N-terminal domain"/>
    <property type="match status" value="2"/>
</dbReference>
<dbReference type="GO" id="GO:0006396">
    <property type="term" value="P:RNA processing"/>
    <property type="evidence" value="ECO:0007669"/>
    <property type="project" value="InterPro"/>
</dbReference>
<accession>A0A1F6M8G8</accession>
<feature type="binding site" evidence="5">
    <location>
        <position position="506"/>
    </location>
    <ligand>
        <name>Mg(2+)</name>
        <dbReference type="ChEBI" id="CHEBI:18420"/>
    </ligand>
</feature>
<dbReference type="Gene3D" id="3.30.1370.10">
    <property type="entry name" value="K Homology domain, type 1"/>
    <property type="match status" value="1"/>
</dbReference>
<dbReference type="InterPro" id="IPR036612">
    <property type="entry name" value="KH_dom_type_1_sf"/>
</dbReference>
<dbReference type="GO" id="GO:0005829">
    <property type="term" value="C:cytosol"/>
    <property type="evidence" value="ECO:0007669"/>
    <property type="project" value="TreeGrafter"/>
</dbReference>
<reference evidence="8 9" key="1">
    <citation type="journal article" date="2016" name="Nat. Commun.">
        <title>Thousands of microbial genomes shed light on interconnected biogeochemical processes in an aquifer system.</title>
        <authorList>
            <person name="Anantharaman K."/>
            <person name="Brown C.T."/>
            <person name="Hug L.A."/>
            <person name="Sharon I."/>
            <person name="Castelle C.J."/>
            <person name="Probst A.J."/>
            <person name="Thomas B.C."/>
            <person name="Singh A."/>
            <person name="Wilkins M.J."/>
            <person name="Karaoz U."/>
            <person name="Brodie E.L."/>
            <person name="Williams K.H."/>
            <person name="Hubbard S.S."/>
            <person name="Banfield J.F."/>
        </authorList>
    </citation>
    <scope>NUCLEOTIDE SEQUENCE [LARGE SCALE GENOMIC DNA]</scope>
</reference>
<feature type="compositionally biased region" description="Gly residues" evidence="6">
    <location>
        <begin position="728"/>
        <end position="753"/>
    </location>
</feature>
<dbReference type="InterPro" id="IPR003029">
    <property type="entry name" value="S1_domain"/>
</dbReference>
<dbReference type="InterPro" id="IPR015847">
    <property type="entry name" value="ExoRNase_PH_dom2"/>
</dbReference>
<dbReference type="FunFam" id="3.30.1370.10:FF:000001">
    <property type="entry name" value="Polyribonucleotide nucleotidyltransferase"/>
    <property type="match status" value="1"/>
</dbReference>
<dbReference type="Pfam" id="PF00013">
    <property type="entry name" value="KH_1"/>
    <property type="match status" value="1"/>
</dbReference>
<dbReference type="SMART" id="SM00322">
    <property type="entry name" value="KH"/>
    <property type="match status" value="1"/>
</dbReference>
<keyword evidence="4 5" id="KW-0694">RNA-binding</keyword>
<dbReference type="GO" id="GO:0000175">
    <property type="term" value="F:3'-5'-RNA exonuclease activity"/>
    <property type="evidence" value="ECO:0007669"/>
    <property type="project" value="TreeGrafter"/>
</dbReference>
<evidence type="ECO:0000259" key="7">
    <source>
        <dbReference type="PROSITE" id="PS50126"/>
    </source>
</evidence>
<dbReference type="EC" id="2.7.7.8" evidence="5"/>
<name>A0A1F6M8G8_9BACT</name>
<evidence type="ECO:0000256" key="4">
    <source>
        <dbReference type="ARBA" id="ARBA00022884"/>
    </source>
</evidence>
<feature type="binding site" evidence="5">
    <location>
        <position position="500"/>
    </location>
    <ligand>
        <name>Mg(2+)</name>
        <dbReference type="ChEBI" id="CHEBI:18420"/>
    </ligand>
</feature>
<dbReference type="InterPro" id="IPR020568">
    <property type="entry name" value="Ribosomal_Su5_D2-typ_SF"/>
</dbReference>
<dbReference type="SUPFAM" id="SSF55666">
    <property type="entry name" value="Ribonuclease PH domain 2-like"/>
    <property type="match status" value="2"/>
</dbReference>
<evidence type="ECO:0000256" key="2">
    <source>
        <dbReference type="ARBA" id="ARBA00022679"/>
    </source>
</evidence>
<dbReference type="InterPro" id="IPR004087">
    <property type="entry name" value="KH_dom"/>
</dbReference>
<dbReference type="AlphaFoldDB" id="A0A1F6M8G8"/>
<dbReference type="NCBIfam" id="TIGR03591">
    <property type="entry name" value="polynuc_phos"/>
    <property type="match status" value="1"/>
</dbReference>
<dbReference type="InterPro" id="IPR004088">
    <property type="entry name" value="KH_dom_type_1"/>
</dbReference>
<dbReference type="CDD" id="cd11363">
    <property type="entry name" value="RNase_PH_PNPase_1"/>
    <property type="match status" value="1"/>
</dbReference>
<dbReference type="PIRSF" id="PIRSF005499">
    <property type="entry name" value="PNPase"/>
    <property type="match status" value="1"/>
</dbReference>
<evidence type="ECO:0000256" key="6">
    <source>
        <dbReference type="SAM" id="MobiDB-lite"/>
    </source>
</evidence>
<dbReference type="PROSITE" id="PS50126">
    <property type="entry name" value="S1"/>
    <property type="match status" value="1"/>
</dbReference>
<dbReference type="InterPro" id="IPR036345">
    <property type="entry name" value="ExoRNase_PH_dom2_sf"/>
</dbReference>
<keyword evidence="5" id="KW-0963">Cytoplasm</keyword>
<dbReference type="SUPFAM" id="SSF54791">
    <property type="entry name" value="Eukaryotic type KH-domain (KH-domain type I)"/>
    <property type="match status" value="1"/>
</dbReference>
<keyword evidence="2 5" id="KW-0808">Transferase</keyword>
<dbReference type="GO" id="GO:0003723">
    <property type="term" value="F:RNA binding"/>
    <property type="evidence" value="ECO:0007669"/>
    <property type="project" value="UniProtKB-UniRule"/>
</dbReference>
<comment type="cofactor">
    <cofactor evidence="5">
        <name>Mg(2+)</name>
        <dbReference type="ChEBI" id="CHEBI:18420"/>
    </cofactor>
</comment>
<evidence type="ECO:0000256" key="5">
    <source>
        <dbReference type="HAMAP-Rule" id="MF_01595"/>
    </source>
</evidence>